<protein>
    <submittedName>
        <fullName evidence="5">Substrate-binding domain-containing protein</fullName>
    </submittedName>
</protein>
<dbReference type="EMBL" id="JBHTJL010000003">
    <property type="protein sequence ID" value="MFD1061855.1"/>
    <property type="molecule type" value="Genomic_DNA"/>
</dbReference>
<comment type="similarity">
    <text evidence="2">Belongs to the bacterial solute-binding protein SsuA/TauA family.</text>
</comment>
<evidence type="ECO:0000313" key="5">
    <source>
        <dbReference type="EMBL" id="MFD1061855.1"/>
    </source>
</evidence>
<keyword evidence="3" id="KW-0732">Signal</keyword>
<feature type="domain" description="Ca3427-like PBP 2" evidence="4">
    <location>
        <begin position="91"/>
        <end position="182"/>
    </location>
</feature>
<evidence type="ECO:0000256" key="2">
    <source>
        <dbReference type="ARBA" id="ARBA00010742"/>
    </source>
</evidence>
<reference evidence="6" key="1">
    <citation type="journal article" date="2019" name="Int. J. Syst. Evol. Microbiol.">
        <title>The Global Catalogue of Microorganisms (GCM) 10K type strain sequencing project: providing services to taxonomists for standard genome sequencing and annotation.</title>
        <authorList>
            <consortium name="The Broad Institute Genomics Platform"/>
            <consortium name="The Broad Institute Genome Sequencing Center for Infectious Disease"/>
            <person name="Wu L."/>
            <person name="Ma J."/>
        </authorList>
    </citation>
    <scope>NUCLEOTIDE SEQUENCE [LARGE SCALE GENOMIC DNA]</scope>
    <source>
        <strain evidence="6">CCUG 62215</strain>
    </source>
</reference>
<accession>A0ABW3N5N9</accession>
<evidence type="ECO:0000256" key="1">
    <source>
        <dbReference type="ARBA" id="ARBA00004418"/>
    </source>
</evidence>
<dbReference type="CDD" id="cd13637">
    <property type="entry name" value="PBP2_Ca3427_like"/>
    <property type="match status" value="1"/>
</dbReference>
<dbReference type="Proteomes" id="UP001597013">
    <property type="component" value="Unassembled WGS sequence"/>
</dbReference>
<dbReference type="PANTHER" id="PTHR30024">
    <property type="entry name" value="ALIPHATIC SULFONATES-BINDING PROTEIN-RELATED"/>
    <property type="match status" value="1"/>
</dbReference>
<comment type="subcellular location">
    <subcellularLocation>
        <location evidence="1">Periplasm</location>
    </subcellularLocation>
</comment>
<comment type="caution">
    <text evidence="5">The sequence shown here is derived from an EMBL/GenBank/DDBJ whole genome shotgun (WGS) entry which is preliminary data.</text>
</comment>
<dbReference type="InterPro" id="IPR054364">
    <property type="entry name" value="Ca3427-like_PBP2"/>
</dbReference>
<keyword evidence="6" id="KW-1185">Reference proteome</keyword>
<evidence type="ECO:0000313" key="6">
    <source>
        <dbReference type="Proteomes" id="UP001597013"/>
    </source>
</evidence>
<dbReference type="Gene3D" id="3.40.190.10">
    <property type="entry name" value="Periplasmic binding protein-like II"/>
    <property type="match status" value="2"/>
</dbReference>
<sequence length="286" mass="32582">MDSRQINIGGVPEHFNLAWYLGLKNGEYKAENINLRWHDYHGGTGQMCKALRDGSIDMAVILTEGIVKDIIAGNPSKIVQTFTKSPLIWGIHVAAKSKFKTLEDIKGTRAAISRYGSGSHLMAYVNAQNNGWNLEKDLKFEVIKNLDGAVEGLTNGDADYFMWEKFTTKPLVDDGTFRRIGNCPSPWPCFVIAVRNEFLKSNKDDVKTILDIVNSTTSEFKHIPSIDRTIANRYGQELEDVQEWLSLTEWSQELIDEKTLTKVQNQLFDLNIIDEKWKYDDLVYKL</sequence>
<dbReference type="Pfam" id="PF22384">
    <property type="entry name" value="PBP2_Ca3427_like"/>
    <property type="match status" value="1"/>
</dbReference>
<dbReference type="RefSeq" id="WP_386127154.1">
    <property type="nucleotide sequence ID" value="NZ_JBHTJL010000003.1"/>
</dbReference>
<dbReference type="SUPFAM" id="SSF53850">
    <property type="entry name" value="Periplasmic binding protein-like II"/>
    <property type="match status" value="1"/>
</dbReference>
<proteinExistence type="inferred from homology"/>
<evidence type="ECO:0000259" key="4">
    <source>
        <dbReference type="Pfam" id="PF22384"/>
    </source>
</evidence>
<evidence type="ECO:0000256" key="3">
    <source>
        <dbReference type="ARBA" id="ARBA00022729"/>
    </source>
</evidence>
<organism evidence="5 6">
    <name type="scientific">Winogradskyella litorisediminis</name>
    <dbReference type="NCBI Taxonomy" id="1156618"/>
    <lineage>
        <taxon>Bacteria</taxon>
        <taxon>Pseudomonadati</taxon>
        <taxon>Bacteroidota</taxon>
        <taxon>Flavobacteriia</taxon>
        <taxon>Flavobacteriales</taxon>
        <taxon>Flavobacteriaceae</taxon>
        <taxon>Winogradskyella</taxon>
    </lineage>
</organism>
<gene>
    <name evidence="5" type="ORF">ACFQ1Q_01255</name>
</gene>
<name>A0ABW3N5N9_9FLAO</name>
<dbReference type="PANTHER" id="PTHR30024:SF47">
    <property type="entry name" value="TAURINE-BINDING PERIPLASMIC PROTEIN"/>
    <property type="match status" value="1"/>
</dbReference>